<feature type="domain" description="Protein kinase" evidence="11">
    <location>
        <begin position="26"/>
        <end position="295"/>
    </location>
</feature>
<dbReference type="Proteomes" id="UP000652219">
    <property type="component" value="Unassembled WGS sequence"/>
</dbReference>
<comment type="catalytic activity">
    <reaction evidence="8">
        <text>L-threonyl-[protein] + ATP = O-phospho-L-threonyl-[protein] + ADP + H(+)</text>
        <dbReference type="Rhea" id="RHEA:46608"/>
        <dbReference type="Rhea" id="RHEA-COMP:11060"/>
        <dbReference type="Rhea" id="RHEA-COMP:11605"/>
        <dbReference type="ChEBI" id="CHEBI:15378"/>
        <dbReference type="ChEBI" id="CHEBI:30013"/>
        <dbReference type="ChEBI" id="CHEBI:30616"/>
        <dbReference type="ChEBI" id="CHEBI:61977"/>
        <dbReference type="ChEBI" id="CHEBI:456216"/>
        <dbReference type="EC" id="2.7.11.1"/>
    </reaction>
</comment>
<name>A0A8H6IQP7_9PEZI</name>
<dbReference type="GO" id="GO:0004674">
    <property type="term" value="F:protein serine/threonine kinase activity"/>
    <property type="evidence" value="ECO:0007669"/>
    <property type="project" value="UniProtKB-EC"/>
</dbReference>
<dbReference type="GO" id="GO:0005524">
    <property type="term" value="F:ATP binding"/>
    <property type="evidence" value="ECO:0007669"/>
    <property type="project" value="InterPro"/>
</dbReference>
<evidence type="ECO:0000256" key="7">
    <source>
        <dbReference type="ARBA" id="ARBA00033194"/>
    </source>
</evidence>
<dbReference type="InterPro" id="IPR011009">
    <property type="entry name" value="Kinase-like_dom_sf"/>
</dbReference>
<dbReference type="AlphaFoldDB" id="A0A8H6IQP7"/>
<evidence type="ECO:0000256" key="10">
    <source>
        <dbReference type="SAM" id="MobiDB-lite"/>
    </source>
</evidence>
<feature type="region of interest" description="Disordered" evidence="10">
    <location>
        <begin position="271"/>
        <end position="295"/>
    </location>
</feature>
<dbReference type="EC" id="2.7.11.1" evidence="3"/>
<reference evidence="12 13" key="1">
    <citation type="journal article" date="2020" name="Phytopathology">
        <title>Genome Sequence Resources of Colletotrichum truncatum, C. plurivorum, C. musicola, and C. sojae: Four Species Pathogenic to Soybean (Glycine max).</title>
        <authorList>
            <person name="Rogerio F."/>
            <person name="Boufleur T.R."/>
            <person name="Ciampi-Guillardi M."/>
            <person name="Sukno S.A."/>
            <person name="Thon M.R."/>
            <person name="Massola Junior N.S."/>
            <person name="Baroncelli R."/>
        </authorList>
    </citation>
    <scope>NUCLEOTIDE SEQUENCE [LARGE SCALE GENOMIC DNA]</scope>
    <source>
        <strain evidence="12 13">LFN0009</strain>
    </source>
</reference>
<protein>
    <recommendedName>
        <fullName evidence="5">EKC/KEOPS complex subunit BUD32</fullName>
        <ecNumber evidence="3">2.7.11.1</ecNumber>
    </recommendedName>
    <alternativeName>
        <fullName evidence="6 7">Atypical Serine/threonine protein kinase BUD32</fullName>
    </alternativeName>
    <alternativeName>
        <fullName evidence="4">EKC/KEOPS complex subunit bud32</fullName>
    </alternativeName>
</protein>
<comment type="catalytic activity">
    <reaction evidence="9">
        <text>L-seryl-[protein] + ATP = O-phospho-L-seryl-[protein] + ADP + H(+)</text>
        <dbReference type="Rhea" id="RHEA:17989"/>
        <dbReference type="Rhea" id="RHEA-COMP:9863"/>
        <dbReference type="Rhea" id="RHEA-COMP:11604"/>
        <dbReference type="ChEBI" id="CHEBI:15378"/>
        <dbReference type="ChEBI" id="CHEBI:29999"/>
        <dbReference type="ChEBI" id="CHEBI:30616"/>
        <dbReference type="ChEBI" id="CHEBI:83421"/>
        <dbReference type="ChEBI" id="CHEBI:456216"/>
        <dbReference type="EC" id="2.7.11.1"/>
    </reaction>
</comment>
<sequence>MDEEQESGDQAIEHLKKHIDAVSPDVCAIHVSRDGNFTSTSTNPEDDETTCAYYPPLDSLRRPDGIKTITRTDLKEIDRLTPHVDLVFHESSPGVNSVRKVVFKYNMLGLRVPDLWDEMNLWMRLPRHPHVVPFDRVVVDELDGNVIGFTSVCIPGGTLDANRLRVFKLKWLEQLTRVVDDLNLKHGFMHQDIAARNLLIDPETDDLLLFDFNYSACIGTAGHFNDRDDVKGVIYTLYEIITGDEHFREVPHDSQSPADVQTMRTWPQHLAPAPGLAARPPRRGVSVIPGPLGEG</sequence>
<comment type="subunit">
    <text evidence="2">Component of the EKC/KEOPS complex composed of at least BUD32, CGI121, GON7, KAE1 and PCC1; the whole complex dimerizes.</text>
</comment>
<evidence type="ECO:0000256" key="9">
    <source>
        <dbReference type="ARBA" id="ARBA00048679"/>
    </source>
</evidence>
<dbReference type="InterPro" id="IPR008266">
    <property type="entry name" value="Tyr_kinase_AS"/>
</dbReference>
<dbReference type="PROSITE" id="PS50011">
    <property type="entry name" value="PROTEIN_KINASE_DOM"/>
    <property type="match status" value="1"/>
</dbReference>
<proteinExistence type="predicted"/>
<dbReference type="InterPro" id="IPR000719">
    <property type="entry name" value="Prot_kinase_dom"/>
</dbReference>
<dbReference type="Gene3D" id="1.10.510.10">
    <property type="entry name" value="Transferase(Phosphotransferase) domain 1"/>
    <property type="match status" value="1"/>
</dbReference>
<keyword evidence="13" id="KW-1185">Reference proteome</keyword>
<evidence type="ECO:0000313" key="12">
    <source>
        <dbReference type="EMBL" id="KAF6791390.1"/>
    </source>
</evidence>
<evidence type="ECO:0000256" key="1">
    <source>
        <dbReference type="ARBA" id="ARBA00003747"/>
    </source>
</evidence>
<evidence type="ECO:0000256" key="8">
    <source>
        <dbReference type="ARBA" id="ARBA00047899"/>
    </source>
</evidence>
<evidence type="ECO:0000256" key="6">
    <source>
        <dbReference type="ARBA" id="ARBA00030980"/>
    </source>
</evidence>
<gene>
    <name evidence="12" type="ORF">CSOJ01_14369</name>
</gene>
<accession>A0A8H6IQP7</accession>
<evidence type="ECO:0000256" key="4">
    <source>
        <dbReference type="ARBA" id="ARBA00013948"/>
    </source>
</evidence>
<evidence type="ECO:0000313" key="13">
    <source>
        <dbReference type="Proteomes" id="UP000652219"/>
    </source>
</evidence>
<comment type="function">
    <text evidence="1">Component of the EKC/KEOPS complex that is required for the formation of a threonylcarbamoyl group on adenosine at position 37 (t(6)A37) in tRNAs that read codons beginning with adenine. The complex is probably involved in the transfer of the threonylcarbamoyl moiety of threonylcarbamoyl-AMP (TC-AMP) to the N6 group of A37. BUD32 has ATPase activity in the context of the EKC/KEOPS complex and likely plays a supporting role to the catalytic subunit KAE1. The EKC/KEOPS complex also promotes both telomere uncapping and telomere elongation. The complex is required for efficient recruitment of transcriptional coactivators.</text>
</comment>
<evidence type="ECO:0000259" key="11">
    <source>
        <dbReference type="PROSITE" id="PS50011"/>
    </source>
</evidence>
<dbReference type="SUPFAM" id="SSF56112">
    <property type="entry name" value="Protein kinase-like (PK-like)"/>
    <property type="match status" value="1"/>
</dbReference>
<dbReference type="PROSITE" id="PS00109">
    <property type="entry name" value="PROTEIN_KINASE_TYR"/>
    <property type="match status" value="1"/>
</dbReference>
<evidence type="ECO:0000256" key="3">
    <source>
        <dbReference type="ARBA" id="ARBA00012513"/>
    </source>
</evidence>
<evidence type="ECO:0000256" key="2">
    <source>
        <dbReference type="ARBA" id="ARBA00011534"/>
    </source>
</evidence>
<comment type="caution">
    <text evidence="12">The sequence shown here is derived from an EMBL/GenBank/DDBJ whole genome shotgun (WGS) entry which is preliminary data.</text>
</comment>
<organism evidence="12 13">
    <name type="scientific">Colletotrichum sojae</name>
    <dbReference type="NCBI Taxonomy" id="2175907"/>
    <lineage>
        <taxon>Eukaryota</taxon>
        <taxon>Fungi</taxon>
        <taxon>Dikarya</taxon>
        <taxon>Ascomycota</taxon>
        <taxon>Pezizomycotina</taxon>
        <taxon>Sordariomycetes</taxon>
        <taxon>Hypocreomycetidae</taxon>
        <taxon>Glomerellales</taxon>
        <taxon>Glomerellaceae</taxon>
        <taxon>Colletotrichum</taxon>
        <taxon>Colletotrichum orchidearum species complex</taxon>
    </lineage>
</organism>
<evidence type="ECO:0000256" key="5">
    <source>
        <dbReference type="ARBA" id="ARBA00019973"/>
    </source>
</evidence>
<dbReference type="EMBL" id="WIGN01000479">
    <property type="protein sequence ID" value="KAF6791390.1"/>
    <property type="molecule type" value="Genomic_DNA"/>
</dbReference>